<name>A0AAC9B207_9LACO</name>
<keyword evidence="3" id="KW-0813">Transport</keyword>
<dbReference type="NCBIfam" id="TIGR00830">
    <property type="entry name" value="PTBA"/>
    <property type="match status" value="1"/>
</dbReference>
<keyword evidence="4" id="KW-0762">Sugar transport</keyword>
<keyword evidence="7" id="KW-0418">Kinase</keyword>
<evidence type="ECO:0000313" key="9">
    <source>
        <dbReference type="EMBL" id="AMV62931.1"/>
    </source>
</evidence>
<reference evidence="11 12" key="1">
    <citation type="journal article" date="2016" name="PLoS ONE">
        <title>The Identification of Novel Diagnostic Marker Genes for the Detection of Beer Spoiling Pediococcus damnosus Strains Using the BlAst Diagnostic Gene findEr.</title>
        <authorList>
            <person name="Behr J."/>
            <person name="Geissler A.J."/>
            <person name="Schmid J."/>
            <person name="Zehe A."/>
            <person name="Vogel R.F."/>
        </authorList>
    </citation>
    <scope>NUCLEOTIDE SEQUENCE [LARGE SCALE GENOMIC DNA]</scope>
    <source>
        <strain evidence="9 12">TMW 2.1533</strain>
        <strain evidence="10 11">TMW 2.1535</strain>
    </source>
</reference>
<gene>
    <name evidence="9" type="ORF">ADU70_1447</name>
    <name evidence="10" type="ORF">ADU72_1251</name>
</gene>
<evidence type="ECO:0000256" key="6">
    <source>
        <dbReference type="ARBA" id="ARBA00022683"/>
    </source>
</evidence>
<dbReference type="AlphaFoldDB" id="A0AAC9B207"/>
<evidence type="ECO:0000256" key="7">
    <source>
        <dbReference type="ARBA" id="ARBA00022777"/>
    </source>
</evidence>
<dbReference type="KEGG" id="pdm:ADU72_1251"/>
<dbReference type="Pfam" id="PF00358">
    <property type="entry name" value="PTS_EIIA_1"/>
    <property type="match status" value="1"/>
</dbReference>
<dbReference type="RefSeq" id="WP_046871031.1">
    <property type="nucleotide sequence ID" value="NZ_BAAAXI010000179.1"/>
</dbReference>
<feature type="domain" description="PTS EIIA type-1" evidence="8">
    <location>
        <begin position="32"/>
        <end position="136"/>
    </location>
</feature>
<accession>A0AAC9B207</accession>
<dbReference type="FunFam" id="2.70.70.10:FF:000001">
    <property type="entry name" value="PTS system glucose-specific IIA component"/>
    <property type="match status" value="1"/>
</dbReference>
<dbReference type="EMBL" id="CP012275">
    <property type="protein sequence ID" value="AMV62931.1"/>
    <property type="molecule type" value="Genomic_DNA"/>
</dbReference>
<dbReference type="InterPro" id="IPR050890">
    <property type="entry name" value="PTS_EIIA_component"/>
</dbReference>
<protein>
    <submittedName>
        <fullName evidence="9">PTS system, trehalose-specific IIB component</fullName>
        <ecNumber evidence="9">2.7.1.69</ecNumber>
    </submittedName>
</protein>
<dbReference type="InterPro" id="IPR001127">
    <property type="entry name" value="PTS_EIIA_1_perm"/>
</dbReference>
<evidence type="ECO:0000313" key="12">
    <source>
        <dbReference type="Proteomes" id="UP000076405"/>
    </source>
</evidence>
<dbReference type="GeneID" id="68226191"/>
<dbReference type="PANTHER" id="PTHR45008:SF1">
    <property type="entry name" value="PTS SYSTEM GLUCOSE-SPECIFIC EIIA COMPONENT"/>
    <property type="match status" value="1"/>
</dbReference>
<dbReference type="GO" id="GO:0005737">
    <property type="term" value="C:cytoplasm"/>
    <property type="evidence" value="ECO:0007669"/>
    <property type="project" value="UniProtKB-SubCell"/>
</dbReference>
<dbReference type="InterPro" id="IPR011055">
    <property type="entry name" value="Dup_hybrid_motif"/>
</dbReference>
<dbReference type="EMBL" id="CP012288">
    <property type="protein sequence ID" value="AMV67184.1"/>
    <property type="molecule type" value="Genomic_DNA"/>
</dbReference>
<dbReference type="GO" id="GO:0016301">
    <property type="term" value="F:kinase activity"/>
    <property type="evidence" value="ECO:0007669"/>
    <property type="project" value="UniProtKB-KW"/>
</dbReference>
<comment type="subcellular location">
    <subcellularLocation>
        <location evidence="2">Cell membrane</location>
        <topology evidence="2">Multi-pass membrane protein</topology>
    </subcellularLocation>
    <subcellularLocation>
        <location evidence="1">Cytoplasm</location>
    </subcellularLocation>
</comment>
<evidence type="ECO:0000259" key="8">
    <source>
        <dbReference type="PROSITE" id="PS51093"/>
    </source>
</evidence>
<dbReference type="SUPFAM" id="SSF51261">
    <property type="entry name" value="Duplicated hybrid motif"/>
    <property type="match status" value="1"/>
</dbReference>
<dbReference type="Gene3D" id="2.70.70.10">
    <property type="entry name" value="Glucose Permease (Domain IIA)"/>
    <property type="match status" value="1"/>
</dbReference>
<keyword evidence="5 9" id="KW-0808">Transferase</keyword>
<organism evidence="9 12">
    <name type="scientific">Pediococcus damnosus</name>
    <dbReference type="NCBI Taxonomy" id="51663"/>
    <lineage>
        <taxon>Bacteria</taxon>
        <taxon>Bacillati</taxon>
        <taxon>Bacillota</taxon>
        <taxon>Bacilli</taxon>
        <taxon>Lactobacillales</taxon>
        <taxon>Lactobacillaceae</taxon>
        <taxon>Pediococcus</taxon>
    </lineage>
</organism>
<dbReference type="EC" id="2.7.1.69" evidence="9"/>
<dbReference type="PROSITE" id="PS51093">
    <property type="entry name" value="PTS_EIIA_TYPE_1"/>
    <property type="match status" value="1"/>
</dbReference>
<keyword evidence="11" id="KW-1185">Reference proteome</keyword>
<evidence type="ECO:0000313" key="11">
    <source>
        <dbReference type="Proteomes" id="UP000076244"/>
    </source>
</evidence>
<proteinExistence type="predicted"/>
<dbReference type="GO" id="GO:0009401">
    <property type="term" value="P:phosphoenolpyruvate-dependent sugar phosphotransferase system"/>
    <property type="evidence" value="ECO:0007669"/>
    <property type="project" value="UniProtKB-KW"/>
</dbReference>
<dbReference type="Proteomes" id="UP000076244">
    <property type="component" value="Chromosome"/>
</dbReference>
<dbReference type="PANTHER" id="PTHR45008">
    <property type="entry name" value="PTS SYSTEM GLUCOSE-SPECIFIC EIIA COMPONENT"/>
    <property type="match status" value="1"/>
</dbReference>
<evidence type="ECO:0000256" key="3">
    <source>
        <dbReference type="ARBA" id="ARBA00022448"/>
    </source>
</evidence>
<dbReference type="GO" id="GO:0005886">
    <property type="term" value="C:plasma membrane"/>
    <property type="evidence" value="ECO:0007669"/>
    <property type="project" value="UniProtKB-SubCell"/>
</dbReference>
<evidence type="ECO:0000256" key="5">
    <source>
        <dbReference type="ARBA" id="ARBA00022679"/>
    </source>
</evidence>
<evidence type="ECO:0000256" key="1">
    <source>
        <dbReference type="ARBA" id="ARBA00004496"/>
    </source>
</evidence>
<evidence type="ECO:0000256" key="2">
    <source>
        <dbReference type="ARBA" id="ARBA00004651"/>
    </source>
</evidence>
<evidence type="ECO:0000256" key="4">
    <source>
        <dbReference type="ARBA" id="ARBA00022597"/>
    </source>
</evidence>
<evidence type="ECO:0000313" key="10">
    <source>
        <dbReference type="EMBL" id="AMV67184.1"/>
    </source>
</evidence>
<dbReference type="PROSITE" id="PS00371">
    <property type="entry name" value="PTS_EIIA_TYPE_1_HIS"/>
    <property type="match status" value="1"/>
</dbReference>
<dbReference type="Proteomes" id="UP000076405">
    <property type="component" value="Chromosome"/>
</dbReference>
<sequence length="164" mass="16919">MFGFGKRKKVATDNAIYAPVTGQVIDLSKVSDPVFAQKAMGEGLGVKPSDGKIVSPVAGAVTMVAGTKHALGFTMANGLEVLIHMGVDTVDLKGAPFTVSVKPGDIVNGGDAIATIDLDQIHDANLDDVIIVVFTNSADKLDHLDVTTGETTAKAKIGMVTVKA</sequence>
<keyword evidence="6" id="KW-0598">Phosphotransferase system</keyword>